<name>A0A9W7XWS8_9FUNG</name>
<feature type="transmembrane region" description="Helical" evidence="10">
    <location>
        <begin position="576"/>
        <end position="600"/>
    </location>
</feature>
<feature type="region of interest" description="Disordered" evidence="11">
    <location>
        <begin position="872"/>
        <end position="967"/>
    </location>
</feature>
<keyword evidence="10" id="KW-1003">Cell membrane</keyword>
<feature type="compositionally biased region" description="Basic and acidic residues" evidence="11">
    <location>
        <begin position="111"/>
        <end position="126"/>
    </location>
</feature>
<gene>
    <name evidence="12" type="primary">PRM1</name>
    <name evidence="12" type="ORF">LPJ53_004907</name>
</gene>
<dbReference type="EMBL" id="JANBOJ010000255">
    <property type="protein sequence ID" value="KAJ1720470.1"/>
    <property type="molecule type" value="Genomic_DNA"/>
</dbReference>
<feature type="transmembrane region" description="Helical" evidence="10">
    <location>
        <begin position="309"/>
        <end position="327"/>
    </location>
</feature>
<dbReference type="GO" id="GO:0005886">
    <property type="term" value="C:plasma membrane"/>
    <property type="evidence" value="ECO:0007669"/>
    <property type="project" value="UniProtKB-SubCell"/>
</dbReference>
<feature type="compositionally biased region" description="Acidic residues" evidence="11">
    <location>
        <begin position="10"/>
        <end position="22"/>
    </location>
</feature>
<evidence type="ECO:0000256" key="4">
    <source>
        <dbReference type="ARBA" id="ARBA00010780"/>
    </source>
</evidence>
<dbReference type="PANTHER" id="PTHR31030:SF1">
    <property type="entry name" value="PLASMA MEMBRANE FUSION PROTEIN PRM1"/>
    <property type="match status" value="1"/>
</dbReference>
<protein>
    <recommendedName>
        <fullName evidence="10">Plasma membrane fusion protein PRM1</fullName>
    </recommendedName>
</protein>
<evidence type="ECO:0000256" key="11">
    <source>
        <dbReference type="SAM" id="MobiDB-lite"/>
    </source>
</evidence>
<evidence type="ECO:0000256" key="9">
    <source>
        <dbReference type="ARBA" id="ARBA00023180"/>
    </source>
</evidence>
<evidence type="ECO:0000313" key="12">
    <source>
        <dbReference type="EMBL" id="KAJ1720470.1"/>
    </source>
</evidence>
<evidence type="ECO:0000256" key="8">
    <source>
        <dbReference type="ARBA" id="ARBA00023136"/>
    </source>
</evidence>
<accession>A0A9W7XWS8</accession>
<evidence type="ECO:0000256" key="5">
    <source>
        <dbReference type="ARBA" id="ARBA00022692"/>
    </source>
</evidence>
<feature type="transmembrane region" description="Helical" evidence="10">
    <location>
        <begin position="678"/>
        <end position="700"/>
    </location>
</feature>
<reference evidence="12" key="1">
    <citation type="submission" date="2022-07" db="EMBL/GenBank/DDBJ databases">
        <title>Phylogenomic reconstructions and comparative analyses of Kickxellomycotina fungi.</title>
        <authorList>
            <person name="Reynolds N.K."/>
            <person name="Stajich J.E."/>
            <person name="Barry K."/>
            <person name="Grigoriev I.V."/>
            <person name="Crous P."/>
            <person name="Smith M.E."/>
        </authorList>
    </citation>
    <scope>NUCLEOTIDE SEQUENCE</scope>
    <source>
        <strain evidence="12">NBRC 32514</strain>
    </source>
</reference>
<feature type="transmembrane region" description="Helical" evidence="10">
    <location>
        <begin position="1128"/>
        <end position="1147"/>
    </location>
</feature>
<feature type="compositionally biased region" description="Low complexity" evidence="11">
    <location>
        <begin position="1042"/>
        <end position="1060"/>
    </location>
</feature>
<keyword evidence="7 10" id="KW-1133">Transmembrane helix</keyword>
<organism evidence="12 13">
    <name type="scientific">Coemansia erecta</name>
    <dbReference type="NCBI Taxonomy" id="147472"/>
    <lineage>
        <taxon>Eukaryota</taxon>
        <taxon>Fungi</taxon>
        <taxon>Fungi incertae sedis</taxon>
        <taxon>Zoopagomycota</taxon>
        <taxon>Kickxellomycotina</taxon>
        <taxon>Kickxellomycetes</taxon>
        <taxon>Kickxellales</taxon>
        <taxon>Kickxellaceae</taxon>
        <taxon>Coemansia</taxon>
    </lineage>
</organism>
<feature type="region of interest" description="Disordered" evidence="11">
    <location>
        <begin position="1042"/>
        <end position="1062"/>
    </location>
</feature>
<dbReference type="AlphaFoldDB" id="A0A9W7XWS8"/>
<feature type="region of interest" description="Disordered" evidence="11">
    <location>
        <begin position="37"/>
        <end position="60"/>
    </location>
</feature>
<evidence type="ECO:0000256" key="2">
    <source>
        <dbReference type="ARBA" id="ARBA00004127"/>
    </source>
</evidence>
<dbReference type="PANTHER" id="PTHR31030">
    <property type="entry name" value="PLASMA MEMBRANE FUSION PROTEIN PRM1"/>
    <property type="match status" value="1"/>
</dbReference>
<feature type="transmembrane region" description="Helical" evidence="10">
    <location>
        <begin position="396"/>
        <end position="416"/>
    </location>
</feature>
<evidence type="ECO:0000256" key="6">
    <source>
        <dbReference type="ARBA" id="ARBA00022971"/>
    </source>
</evidence>
<feature type="compositionally biased region" description="Basic and acidic residues" evidence="11">
    <location>
        <begin position="76"/>
        <end position="93"/>
    </location>
</feature>
<comment type="subcellular location">
    <subcellularLocation>
        <location evidence="3">Cell envelope</location>
    </subcellularLocation>
    <subcellularLocation>
        <location evidence="10">Cell membrane</location>
        <topology evidence="10">Multi-pass membrane protein</topology>
    </subcellularLocation>
    <subcellularLocation>
        <location evidence="2">Endomembrane system</location>
        <topology evidence="2">Multi-pass membrane protein</topology>
    </subcellularLocation>
</comment>
<evidence type="ECO:0000256" key="1">
    <source>
        <dbReference type="ARBA" id="ARBA00002512"/>
    </source>
</evidence>
<proteinExistence type="inferred from homology"/>
<keyword evidence="5 10" id="KW-0812">Transmembrane</keyword>
<feature type="region of interest" description="Disordered" evidence="11">
    <location>
        <begin position="1"/>
        <end position="22"/>
    </location>
</feature>
<keyword evidence="13" id="KW-1185">Reference proteome</keyword>
<feature type="region of interest" description="Disordered" evidence="11">
    <location>
        <begin position="76"/>
        <end position="231"/>
    </location>
</feature>
<dbReference type="GO" id="GO:0043332">
    <property type="term" value="C:mating projection tip"/>
    <property type="evidence" value="ECO:0007669"/>
    <property type="project" value="UniProtKB-UniRule"/>
</dbReference>
<keyword evidence="9" id="KW-0325">Glycoprotein</keyword>
<dbReference type="GO" id="GO:0032220">
    <property type="term" value="P:plasma membrane fusion involved in cytogamy"/>
    <property type="evidence" value="ECO:0007669"/>
    <property type="project" value="TreeGrafter"/>
</dbReference>
<dbReference type="GO" id="GO:0012505">
    <property type="term" value="C:endomembrane system"/>
    <property type="evidence" value="ECO:0007669"/>
    <property type="project" value="UniProtKB-SubCell"/>
</dbReference>
<keyword evidence="8 10" id="KW-0472">Membrane</keyword>
<sequence length="1159" mass="128215">MSKGKGFGNLDDDYYNDNNYDTESEWDRYSTINPDARFNPFADQDMEKLPSLPTKSTWDDEKKYPAEKVTYPVEKKTYPVEKETYPVEKETYPAEKSSYPAEKSSYPAEKSSYHNEKASYPSEKDNYASSSKPFQPIIPAKYDPPVPYSEKADDGLFYPDYEDDVIASPVKPTPKKRRSKEKGKDKGKGKAKAKTSPPVAAPADVDEGELYYSTLDDKRQKPREDPYYNTKPRAATPVMVAPVAVAPVAHESYSNNFRYYKEDDFNVSQYSYQEKPSAYEKRHNPRDDPPGPLEIQPYVGKWAKISRAWATQTVILLIFMGYGYVLLAGDARDKAKEAVGYINSSCLAVETAAEAVVNSPRTAAQTSLDMVQAATIGLINVAFNTLNKILNMLESLIMIVLKIYVGTFICIAEVIIRTALTIVADVGEIITGLLNTAIDSVLGSLQSVAATVADGAQNVINGIVGAVTGGQNTNAVDFNADEIRQTLNVTIPDDWVNSISGLQDKIPTEDQIFGNITQLLDIPFNMLRGLIMTGFSNIHVDFADSVKLPDEKNLTFCEHPIGEDTINDIGDGAAKVFIIGGLAIIGFAFILVLLQIYMVVRSNRRHEARMIVFRQDLADYKPPVNNSKDSIAETPATRAEMDLYVLPGNRILDRFVAWQRKRWGDSPKALAYRWWFDYAFYPPAIACFIAGAIGLISVIVQTNAINQMRADFTPRLAQDFDAFQQQVIGDQLLGSVRNDSIDLANTINGGIYNEEYTLNHTMFAPIDEGTTYLNNTLNDFIDMYIGGIRSVFGGTVLEYPVEGFVNCTLTKNIQTLQKIITFVDDYLGGVDLPRVSEDVLYNPALKLIKPVNKTVDALRKITVGTFVPNATMLDPDWFPSDDDLESSREEYEDSLDSAEDESEASEESMKEMLESMEDESEESEESMDDLDLDESTPQVDSVTAESSPVALARRDGTDASDTTDTTEMSMDANMSMDMGTDSTMSMDMSTDSTMSMDMSTDSTMSMDTSVSSTSVSQSNADVTNVKTVDSLPELSALMSSLSTSPLPSSLASSTQTLTPSRTVSEEGSELGNLEEELSSIGYDIDQLPTLLSKEDIETAQKFNGYTGGLVGELCDYYVGNLQGQIPTYIALMGVWVMLIAIGGIKFFRDMQKIKRYNLQ</sequence>
<feature type="compositionally biased region" description="Basic and acidic residues" evidence="11">
    <location>
        <begin position="215"/>
        <end position="226"/>
    </location>
</feature>
<comment type="similarity">
    <text evidence="4 10">Belongs to the PRM1 family.</text>
</comment>
<evidence type="ECO:0000313" key="13">
    <source>
        <dbReference type="Proteomes" id="UP001149813"/>
    </source>
</evidence>
<comment type="caution">
    <text evidence="12">The sequence shown here is derived from an EMBL/GenBank/DDBJ whole genome shotgun (WGS) entry which is preliminary data.</text>
</comment>
<keyword evidence="6 10" id="KW-0184">Conjugation</keyword>
<evidence type="ECO:0000256" key="3">
    <source>
        <dbReference type="ARBA" id="ARBA00004196"/>
    </source>
</evidence>
<evidence type="ECO:0000256" key="10">
    <source>
        <dbReference type="RuleBase" id="RU366035"/>
    </source>
</evidence>
<feature type="compositionally biased region" description="Polar residues" evidence="11">
    <location>
        <begin position="936"/>
        <end position="946"/>
    </location>
</feature>
<feature type="compositionally biased region" description="Acidic residues" evidence="11">
    <location>
        <begin position="914"/>
        <end position="934"/>
    </location>
</feature>
<dbReference type="OrthoDB" id="10248838at2759"/>
<dbReference type="Proteomes" id="UP001149813">
    <property type="component" value="Unassembled WGS sequence"/>
</dbReference>
<feature type="compositionally biased region" description="Acidic residues" evidence="11">
    <location>
        <begin position="879"/>
        <end position="906"/>
    </location>
</feature>
<evidence type="ECO:0000256" key="7">
    <source>
        <dbReference type="ARBA" id="ARBA00022989"/>
    </source>
</evidence>
<dbReference type="InterPro" id="IPR026777">
    <property type="entry name" value="PRM1"/>
</dbReference>
<comment type="function">
    <text evidence="1 10">Involved in cell fusion during mating by stabilizing the plasma membrane fusion event.</text>
</comment>